<evidence type="ECO:0000313" key="4">
    <source>
        <dbReference type="Proteomes" id="UP000228740"/>
    </source>
</evidence>
<dbReference type="CDD" id="cd04301">
    <property type="entry name" value="NAT_SF"/>
    <property type="match status" value="1"/>
</dbReference>
<feature type="domain" description="N-acetyltransferase" evidence="2">
    <location>
        <begin position="8"/>
        <end position="142"/>
    </location>
</feature>
<protein>
    <submittedName>
        <fullName evidence="3">Aminoglycoside 6'-N-acetyltransferase I</fullName>
    </submittedName>
</protein>
<gene>
    <name evidence="3" type="ORF">CLV73_2103</name>
</gene>
<dbReference type="SUPFAM" id="SSF55729">
    <property type="entry name" value="Acyl-CoA N-acyltransferases (Nat)"/>
    <property type="match status" value="1"/>
</dbReference>
<evidence type="ECO:0000256" key="1">
    <source>
        <dbReference type="ARBA" id="ARBA00022679"/>
    </source>
</evidence>
<evidence type="ECO:0000313" key="3">
    <source>
        <dbReference type="EMBL" id="PJJ68079.1"/>
    </source>
</evidence>
<accession>A0A2M9CB56</accession>
<keyword evidence="1 3" id="KW-0808">Transferase</keyword>
<organism evidence="3 4">
    <name type="scientific">Chryseobacterium geocarposphaerae</name>
    <dbReference type="NCBI Taxonomy" id="1416776"/>
    <lineage>
        <taxon>Bacteria</taxon>
        <taxon>Pseudomonadati</taxon>
        <taxon>Bacteroidota</taxon>
        <taxon>Flavobacteriia</taxon>
        <taxon>Flavobacteriales</taxon>
        <taxon>Weeksellaceae</taxon>
        <taxon>Chryseobacterium group</taxon>
        <taxon>Chryseobacterium</taxon>
    </lineage>
</organism>
<sequence length="156" mass="17720">MRTKEYNLLLKKLDKNSPVPYELLLSADPSKELVDEYLPTSDVFIVIQQKETVGVIVLFPLTIDTVEIKNVAVKAALQGQGIGSFLIENAIQAAQQKAIKSMIIGTANSSTSQLYLYQKLGFELMEIKKISLLTTMLNLFLRMVSKQNICWFWRKY</sequence>
<dbReference type="Gene3D" id="3.40.630.30">
    <property type="match status" value="1"/>
</dbReference>
<proteinExistence type="predicted"/>
<dbReference type="PANTHER" id="PTHR13947">
    <property type="entry name" value="GNAT FAMILY N-ACETYLTRANSFERASE"/>
    <property type="match status" value="1"/>
</dbReference>
<dbReference type="GO" id="GO:0008080">
    <property type="term" value="F:N-acetyltransferase activity"/>
    <property type="evidence" value="ECO:0007669"/>
    <property type="project" value="InterPro"/>
</dbReference>
<name>A0A2M9CB56_9FLAO</name>
<dbReference type="InterPro" id="IPR050769">
    <property type="entry name" value="NAT_camello-type"/>
</dbReference>
<evidence type="ECO:0000259" key="2">
    <source>
        <dbReference type="PROSITE" id="PS51186"/>
    </source>
</evidence>
<dbReference type="Pfam" id="PF13508">
    <property type="entry name" value="Acetyltransf_7"/>
    <property type="match status" value="1"/>
</dbReference>
<dbReference type="Proteomes" id="UP000228740">
    <property type="component" value="Unassembled WGS sequence"/>
</dbReference>
<dbReference type="AlphaFoldDB" id="A0A2M9CB56"/>
<keyword evidence="4" id="KW-1185">Reference proteome</keyword>
<reference evidence="3 4" key="1">
    <citation type="submission" date="2017-11" db="EMBL/GenBank/DDBJ databases">
        <title>Genomic Encyclopedia of Archaeal and Bacterial Type Strains, Phase II (KMG-II): From Individual Species to Whole Genera.</title>
        <authorList>
            <person name="Goeker M."/>
        </authorList>
    </citation>
    <scope>NUCLEOTIDE SEQUENCE [LARGE SCALE GENOMIC DNA]</scope>
    <source>
        <strain evidence="3 4">DSM 27617</strain>
    </source>
</reference>
<comment type="caution">
    <text evidence="3">The sequence shown here is derived from an EMBL/GenBank/DDBJ whole genome shotgun (WGS) entry which is preliminary data.</text>
</comment>
<dbReference type="PANTHER" id="PTHR13947:SF37">
    <property type="entry name" value="LD18367P"/>
    <property type="match status" value="1"/>
</dbReference>
<dbReference type="InterPro" id="IPR016181">
    <property type="entry name" value="Acyl_CoA_acyltransferase"/>
</dbReference>
<dbReference type="InterPro" id="IPR000182">
    <property type="entry name" value="GNAT_dom"/>
</dbReference>
<dbReference type="PROSITE" id="PS51186">
    <property type="entry name" value="GNAT"/>
    <property type="match status" value="1"/>
</dbReference>
<dbReference type="RefSeq" id="WP_228424311.1">
    <property type="nucleotide sequence ID" value="NZ_PGFD01000001.1"/>
</dbReference>
<dbReference type="EMBL" id="PGFD01000001">
    <property type="protein sequence ID" value="PJJ68079.1"/>
    <property type="molecule type" value="Genomic_DNA"/>
</dbReference>